<evidence type="ECO:0000256" key="1">
    <source>
        <dbReference type="SAM" id="Phobius"/>
    </source>
</evidence>
<dbReference type="EMBL" id="JAPDRL010000024">
    <property type="protein sequence ID" value="KAJ9665879.1"/>
    <property type="molecule type" value="Genomic_DNA"/>
</dbReference>
<feature type="transmembrane region" description="Helical" evidence="1">
    <location>
        <begin position="23"/>
        <end position="45"/>
    </location>
</feature>
<accession>A0ABQ9NTY0</accession>
<keyword evidence="1" id="KW-0812">Transmembrane</keyword>
<comment type="caution">
    <text evidence="2">The sequence shown here is derived from an EMBL/GenBank/DDBJ whole genome shotgun (WGS) entry which is preliminary data.</text>
</comment>
<evidence type="ECO:0000313" key="3">
    <source>
        <dbReference type="Proteomes" id="UP001172684"/>
    </source>
</evidence>
<keyword evidence="3" id="KW-1185">Reference proteome</keyword>
<sequence length="203" mass="22763">MGKDGKLFSGPKWNPHTGPSLHFMYASGTIVVIPQVGGMLSYYLLHGENVQAFPAGFHEGQEIGRVNLAKVVQTNKCTFSYRFIMEVVLWSRRSCLGIWLEVECPNEGPALTTTATWSPTPLGSDFSFFVTAIPTFPPDTEALKITIQEVTTTVTRLQKRILNAGGFDRQELNMIFRFELVDMDLGSWAQRKVHFPAMRDSET</sequence>
<keyword evidence="1" id="KW-0472">Membrane</keyword>
<name>A0ABQ9NTY0_9PEZI</name>
<organism evidence="2 3">
    <name type="scientific">Coniosporium apollinis</name>
    <dbReference type="NCBI Taxonomy" id="61459"/>
    <lineage>
        <taxon>Eukaryota</taxon>
        <taxon>Fungi</taxon>
        <taxon>Dikarya</taxon>
        <taxon>Ascomycota</taxon>
        <taxon>Pezizomycotina</taxon>
        <taxon>Dothideomycetes</taxon>
        <taxon>Dothideomycetes incertae sedis</taxon>
        <taxon>Coniosporium</taxon>
    </lineage>
</organism>
<proteinExistence type="predicted"/>
<keyword evidence="1" id="KW-1133">Transmembrane helix</keyword>
<protein>
    <submittedName>
        <fullName evidence="2">Uncharacterized protein</fullName>
    </submittedName>
</protein>
<evidence type="ECO:0000313" key="2">
    <source>
        <dbReference type="EMBL" id="KAJ9665879.1"/>
    </source>
</evidence>
<dbReference type="Proteomes" id="UP001172684">
    <property type="component" value="Unassembled WGS sequence"/>
</dbReference>
<reference evidence="2" key="1">
    <citation type="submission" date="2022-10" db="EMBL/GenBank/DDBJ databases">
        <title>Culturing micro-colonial fungi from biological soil crusts in the Mojave desert and describing Neophaeococcomyces mojavensis, and introducing the new genera and species Taxawa tesnikishii.</title>
        <authorList>
            <person name="Kurbessoian T."/>
            <person name="Stajich J.E."/>
        </authorList>
    </citation>
    <scope>NUCLEOTIDE SEQUENCE</scope>
    <source>
        <strain evidence="2">TK_1</strain>
    </source>
</reference>
<gene>
    <name evidence="2" type="ORF">H2201_004003</name>
</gene>